<dbReference type="PIRSF" id="PIRSF006205">
    <property type="entry name" value="Dxp_reductismrs"/>
    <property type="match status" value="1"/>
</dbReference>
<accession>A0AA35S520</accession>
<evidence type="ECO:0000256" key="3">
    <source>
        <dbReference type="ARBA" id="ARBA00005094"/>
    </source>
</evidence>
<dbReference type="GO" id="GO:0030604">
    <property type="term" value="F:1-deoxy-D-xylulose-5-phosphate reductoisomerase activity"/>
    <property type="evidence" value="ECO:0007669"/>
    <property type="project" value="UniProtKB-EC"/>
</dbReference>
<evidence type="ECO:0000256" key="12">
    <source>
        <dbReference type="ARBA" id="ARBA00073770"/>
    </source>
</evidence>
<dbReference type="GO" id="GO:0070402">
    <property type="term" value="F:NADPH binding"/>
    <property type="evidence" value="ECO:0007669"/>
    <property type="project" value="InterPro"/>
</dbReference>
<dbReference type="InterPro" id="IPR013644">
    <property type="entry name" value="DXP_reductoisomerase_C"/>
</dbReference>
<evidence type="ECO:0000259" key="15">
    <source>
        <dbReference type="Pfam" id="PF13288"/>
    </source>
</evidence>
<feature type="domain" description="1-deoxy-D-xylulose 5-phosphate reductoisomerase N-terminal" evidence="13">
    <location>
        <begin position="8"/>
        <end position="136"/>
    </location>
</feature>
<dbReference type="Gene3D" id="1.10.1740.10">
    <property type="match status" value="1"/>
</dbReference>
<evidence type="ECO:0000256" key="11">
    <source>
        <dbReference type="ARBA" id="ARBA00048543"/>
    </source>
</evidence>
<comment type="similarity">
    <text evidence="4">Belongs to the DXR family.</text>
</comment>
<keyword evidence="6" id="KW-0479">Metal-binding</keyword>
<comment type="caution">
    <text evidence="16">The sequence shown here is derived from an EMBL/GenBank/DDBJ whole genome shotgun (WGS) entry which is preliminary data.</text>
</comment>
<evidence type="ECO:0000256" key="4">
    <source>
        <dbReference type="ARBA" id="ARBA00006825"/>
    </source>
</evidence>
<evidence type="ECO:0000256" key="8">
    <source>
        <dbReference type="ARBA" id="ARBA00023002"/>
    </source>
</evidence>
<keyword evidence="7" id="KW-0521">NADP</keyword>
<dbReference type="EC" id="1.1.1.267" evidence="5"/>
<dbReference type="InterPro" id="IPR036291">
    <property type="entry name" value="NAD(P)-bd_dom_sf"/>
</dbReference>
<dbReference type="FunFam" id="3.40.50.720:FF:000045">
    <property type="entry name" value="1-deoxy-D-xylulose 5-phosphate reductoisomerase"/>
    <property type="match status" value="1"/>
</dbReference>
<evidence type="ECO:0000256" key="6">
    <source>
        <dbReference type="ARBA" id="ARBA00022723"/>
    </source>
</evidence>
<proteinExistence type="inferred from homology"/>
<dbReference type="InterPro" id="IPR036169">
    <property type="entry name" value="DXPR_C_sf"/>
</dbReference>
<keyword evidence="10" id="KW-0414">Isoprene biosynthesis</keyword>
<feature type="domain" description="DXP reductoisomerase C-terminal" evidence="15">
    <location>
        <begin position="264"/>
        <end position="380"/>
    </location>
</feature>
<evidence type="ECO:0000313" key="16">
    <source>
        <dbReference type="EMBL" id="CAI8022292.1"/>
    </source>
</evidence>
<comment type="pathway">
    <text evidence="3">Isoprenoid biosynthesis; isopentenyl diphosphate biosynthesis via DXP pathway; isopentenyl diphosphate from 1-deoxy-D-xylulose 5-phosphate: step 1/6.</text>
</comment>
<dbReference type="PANTHER" id="PTHR30525">
    <property type="entry name" value="1-DEOXY-D-XYLULOSE 5-PHOSPHATE REDUCTOISOMERASE"/>
    <property type="match status" value="1"/>
</dbReference>
<comment type="cofactor">
    <cofactor evidence="2">
        <name>Mg(2+)</name>
        <dbReference type="ChEBI" id="CHEBI:18420"/>
    </cofactor>
</comment>
<dbReference type="Pfam" id="PF02670">
    <property type="entry name" value="DXP_reductoisom"/>
    <property type="match status" value="1"/>
</dbReference>
<name>A0AA35S520_GEOBA</name>
<organism evidence="16 17">
    <name type="scientific">Geodia barretti</name>
    <name type="common">Barrett's horny sponge</name>
    <dbReference type="NCBI Taxonomy" id="519541"/>
    <lineage>
        <taxon>Eukaryota</taxon>
        <taxon>Metazoa</taxon>
        <taxon>Porifera</taxon>
        <taxon>Demospongiae</taxon>
        <taxon>Heteroscleromorpha</taxon>
        <taxon>Tetractinellida</taxon>
        <taxon>Astrophorina</taxon>
        <taxon>Geodiidae</taxon>
        <taxon>Geodia</taxon>
    </lineage>
</organism>
<gene>
    <name evidence="16" type="ORF">GBAR_LOCUS13112</name>
</gene>
<dbReference type="HAMAP" id="MF_00183">
    <property type="entry name" value="DXP_reductoisom"/>
    <property type="match status" value="1"/>
</dbReference>
<evidence type="ECO:0000256" key="2">
    <source>
        <dbReference type="ARBA" id="ARBA00001946"/>
    </source>
</evidence>
<evidence type="ECO:0000256" key="1">
    <source>
        <dbReference type="ARBA" id="ARBA00001936"/>
    </source>
</evidence>
<dbReference type="NCBIfam" id="TIGR00243">
    <property type="entry name" value="Dxr"/>
    <property type="match status" value="1"/>
</dbReference>
<dbReference type="GO" id="GO:0008299">
    <property type="term" value="P:isoprenoid biosynthetic process"/>
    <property type="evidence" value="ECO:0007669"/>
    <property type="project" value="UniProtKB-KW"/>
</dbReference>
<dbReference type="AlphaFoldDB" id="A0AA35S520"/>
<keyword evidence="8" id="KW-0560">Oxidoreductase</keyword>
<dbReference type="InterPro" id="IPR003821">
    <property type="entry name" value="DXP_reductoisomerase"/>
</dbReference>
<reference evidence="16" key="1">
    <citation type="submission" date="2023-03" db="EMBL/GenBank/DDBJ databases">
        <authorList>
            <person name="Steffen K."/>
            <person name="Cardenas P."/>
        </authorList>
    </citation>
    <scope>NUCLEOTIDE SEQUENCE</scope>
</reference>
<dbReference type="Gene3D" id="3.40.50.720">
    <property type="entry name" value="NAD(P)-binding Rossmann-like Domain"/>
    <property type="match status" value="1"/>
</dbReference>
<dbReference type="Pfam" id="PF08436">
    <property type="entry name" value="DXP_redisom_C"/>
    <property type="match status" value="1"/>
</dbReference>
<protein>
    <recommendedName>
        <fullName evidence="12">1-deoxy-D-xylulose 5-phosphate reductoisomerase, apicoplastic</fullName>
        <ecNumber evidence="5">1.1.1.267</ecNumber>
    </recommendedName>
</protein>
<evidence type="ECO:0000256" key="7">
    <source>
        <dbReference type="ARBA" id="ARBA00022857"/>
    </source>
</evidence>
<feature type="domain" description="1-deoxy-D-xylulose 5-phosphate reductoisomerase C-terminal" evidence="14">
    <location>
        <begin position="150"/>
        <end position="232"/>
    </location>
</feature>
<dbReference type="NCBIfam" id="NF009114">
    <property type="entry name" value="PRK12464.1"/>
    <property type="match status" value="1"/>
</dbReference>
<dbReference type="EMBL" id="CASHTH010001945">
    <property type="protein sequence ID" value="CAI8022292.1"/>
    <property type="molecule type" value="Genomic_DNA"/>
</dbReference>
<evidence type="ECO:0000256" key="10">
    <source>
        <dbReference type="ARBA" id="ARBA00023229"/>
    </source>
</evidence>
<dbReference type="SUPFAM" id="SSF55347">
    <property type="entry name" value="Glyceraldehyde-3-phosphate dehydrogenase-like, C-terminal domain"/>
    <property type="match status" value="1"/>
</dbReference>
<evidence type="ECO:0000259" key="14">
    <source>
        <dbReference type="Pfam" id="PF08436"/>
    </source>
</evidence>
<dbReference type="InterPro" id="IPR026877">
    <property type="entry name" value="DXPR_C"/>
</dbReference>
<dbReference type="Proteomes" id="UP001174909">
    <property type="component" value="Unassembled WGS sequence"/>
</dbReference>
<comment type="cofactor">
    <cofactor evidence="1">
        <name>Mn(2+)</name>
        <dbReference type="ChEBI" id="CHEBI:29035"/>
    </cofactor>
</comment>
<dbReference type="InterPro" id="IPR013512">
    <property type="entry name" value="DXP_reductoisomerase_N"/>
</dbReference>
<dbReference type="GO" id="GO:0030145">
    <property type="term" value="F:manganese ion binding"/>
    <property type="evidence" value="ECO:0007669"/>
    <property type="project" value="TreeGrafter"/>
</dbReference>
<dbReference type="SUPFAM" id="SSF51735">
    <property type="entry name" value="NAD(P)-binding Rossmann-fold domains"/>
    <property type="match status" value="1"/>
</dbReference>
<evidence type="ECO:0000259" key="13">
    <source>
        <dbReference type="Pfam" id="PF02670"/>
    </source>
</evidence>
<keyword evidence="17" id="KW-1185">Reference proteome</keyword>
<evidence type="ECO:0000256" key="5">
    <source>
        <dbReference type="ARBA" id="ARBA00012366"/>
    </source>
</evidence>
<keyword evidence="9" id="KW-0464">Manganese</keyword>
<dbReference type="SUPFAM" id="SSF69055">
    <property type="entry name" value="1-deoxy-D-xylulose-5-phosphate reductoisomerase, C-terminal domain"/>
    <property type="match status" value="1"/>
</dbReference>
<evidence type="ECO:0000313" key="17">
    <source>
        <dbReference type="Proteomes" id="UP001174909"/>
    </source>
</evidence>
<evidence type="ECO:0000256" key="9">
    <source>
        <dbReference type="ARBA" id="ARBA00023211"/>
    </source>
</evidence>
<sequence length="395" mass="42080">MSPEIRGISILGATGSIGSTTLEVVDRFPERLRVAGLAAGRSTERLASLCERYRPDLVALSGEEEAEKFEGAYRCRLPGLEIEGGPSALERVATLPDAGFVMSAIVGAAGLRPTLAALRSGKVVGLANKESLVAAGAVMTRAAATSGARLIPVDSEHAAIHQCLADRYDPVRRIWLTASGGPFRTASSLEIAEATPETALRHPTWRMGPKITIDSATMMNKGLEMIEARWLFNQPPESIRVVVHPQSVVHSMVEFEDGSILAQLGVTHMRTPVQYALTWPERLPTGLAPLPLDQPLDLRFEPPDPDRFPCLRLAAEALAAGGDAPAVLNAANEAAVEAFLDRRLSFPGIPAVVAETLAARSPTEPNDLEGVARADAWARAFARELIADRALAATG</sequence>
<dbReference type="Pfam" id="PF13288">
    <property type="entry name" value="DXPR_C"/>
    <property type="match status" value="1"/>
</dbReference>
<comment type="catalytic activity">
    <reaction evidence="11">
        <text>2-C-methyl-D-erythritol 4-phosphate + NADP(+) = 1-deoxy-D-xylulose 5-phosphate + NADPH + H(+)</text>
        <dbReference type="Rhea" id="RHEA:13717"/>
        <dbReference type="ChEBI" id="CHEBI:15378"/>
        <dbReference type="ChEBI" id="CHEBI:57783"/>
        <dbReference type="ChEBI" id="CHEBI:57792"/>
        <dbReference type="ChEBI" id="CHEBI:58262"/>
        <dbReference type="ChEBI" id="CHEBI:58349"/>
        <dbReference type="EC" id="1.1.1.267"/>
    </reaction>
    <physiologicalReaction direction="right-to-left" evidence="11">
        <dbReference type="Rhea" id="RHEA:13719"/>
    </physiologicalReaction>
</comment>
<dbReference type="PANTHER" id="PTHR30525:SF0">
    <property type="entry name" value="1-DEOXY-D-XYLULOSE 5-PHOSPHATE REDUCTOISOMERASE, CHLOROPLASTIC"/>
    <property type="match status" value="1"/>
</dbReference>